<evidence type="ECO:0000313" key="3">
    <source>
        <dbReference type="Proteomes" id="UP000019849"/>
    </source>
</evidence>
<reference evidence="2 3" key="1">
    <citation type="submission" date="2014-02" db="EMBL/GenBank/DDBJ databases">
        <title>Aquamicrobium defluvii Genome sequencing.</title>
        <authorList>
            <person name="Wang X."/>
        </authorList>
    </citation>
    <scope>NUCLEOTIDE SEQUENCE [LARGE SCALE GENOMIC DNA]</scope>
    <source>
        <strain evidence="2 3">W13Z1</strain>
    </source>
</reference>
<dbReference type="EMBL" id="JENY01000006">
    <property type="protein sequence ID" value="EXL09584.1"/>
    <property type="molecule type" value="Genomic_DNA"/>
</dbReference>
<sequence length="157" mass="17247">MARAARGRKPDEGVKALGTFEQEILSIYHRAIERYGEQGRLDMLQQTGLACGSKMCVYFVRMGSTPAHKIGLAYHADSRVKSIQTGSPLPVRLVAWINAPTRKALHNIEREAHAQASRYGIRARGEWFNLGDGAVRKVIDGVVATTPGDVLGVNYDL</sequence>
<dbReference type="STRING" id="69279.BG36_20900"/>
<dbReference type="InterPro" id="IPR018306">
    <property type="entry name" value="Phage_T5_Orf172_DNA-bd"/>
</dbReference>
<protein>
    <recommendedName>
        <fullName evidence="1">Bacteriophage T5 Orf172 DNA-binding domain-containing protein</fullName>
    </recommendedName>
</protein>
<comment type="caution">
    <text evidence="2">The sequence shown here is derived from an EMBL/GenBank/DDBJ whole genome shotgun (WGS) entry which is preliminary data.</text>
</comment>
<feature type="domain" description="Bacteriophage T5 Orf172 DNA-binding" evidence="1">
    <location>
        <begin position="56"/>
        <end position="140"/>
    </location>
</feature>
<organism evidence="2 3">
    <name type="scientific">Aquamicrobium defluvii</name>
    <dbReference type="NCBI Taxonomy" id="69279"/>
    <lineage>
        <taxon>Bacteria</taxon>
        <taxon>Pseudomonadati</taxon>
        <taxon>Pseudomonadota</taxon>
        <taxon>Alphaproteobacteria</taxon>
        <taxon>Hyphomicrobiales</taxon>
        <taxon>Phyllobacteriaceae</taxon>
        <taxon>Aquamicrobium</taxon>
    </lineage>
</organism>
<evidence type="ECO:0000259" key="1">
    <source>
        <dbReference type="Pfam" id="PF10544"/>
    </source>
</evidence>
<accession>A0A011TD56</accession>
<dbReference type="Proteomes" id="UP000019849">
    <property type="component" value="Unassembled WGS sequence"/>
</dbReference>
<name>A0A011TD56_9HYPH</name>
<dbReference type="HOGENOM" id="CLU_1674300_0_0_5"/>
<gene>
    <name evidence="2" type="ORF">BG36_20900</name>
</gene>
<dbReference type="RefSeq" id="WP_035024398.1">
    <property type="nucleotide sequence ID" value="NZ_KK073880.1"/>
</dbReference>
<dbReference type="Pfam" id="PF10544">
    <property type="entry name" value="T5orf172"/>
    <property type="match status" value="1"/>
</dbReference>
<evidence type="ECO:0000313" key="2">
    <source>
        <dbReference type="EMBL" id="EXL09584.1"/>
    </source>
</evidence>
<proteinExistence type="predicted"/>
<dbReference type="AlphaFoldDB" id="A0A011TD56"/>